<sequence>MGFLFLFRKNLFYPSAEGFHKNYSLIRTNKRIRKARLPSLPSFPHQLSDTLFFSIPKVSSLLIQLQIYIYNLYLSNSNLDAILMLKHSSTLFPSFINARL</sequence>
<evidence type="ECO:0000313" key="1">
    <source>
        <dbReference type="EMBL" id="OGZ07524.1"/>
    </source>
</evidence>
<dbReference type="AlphaFoldDB" id="A0A1G2D1I7"/>
<reference evidence="1 2" key="1">
    <citation type="journal article" date="2016" name="Nat. Commun.">
        <title>Thousands of microbial genomes shed light on interconnected biogeochemical processes in an aquifer system.</title>
        <authorList>
            <person name="Anantharaman K."/>
            <person name="Brown C.T."/>
            <person name="Hug L.A."/>
            <person name="Sharon I."/>
            <person name="Castelle C.J."/>
            <person name="Probst A.J."/>
            <person name="Thomas B.C."/>
            <person name="Singh A."/>
            <person name="Wilkins M.J."/>
            <person name="Karaoz U."/>
            <person name="Brodie E.L."/>
            <person name="Williams K.H."/>
            <person name="Hubbard S.S."/>
            <person name="Banfield J.F."/>
        </authorList>
    </citation>
    <scope>NUCLEOTIDE SEQUENCE [LARGE SCALE GENOMIC DNA]</scope>
</reference>
<comment type="caution">
    <text evidence="1">The sequence shown here is derived from an EMBL/GenBank/DDBJ whole genome shotgun (WGS) entry which is preliminary data.</text>
</comment>
<accession>A0A1G2D1I7</accession>
<name>A0A1G2D1I7_9BACT</name>
<dbReference type="STRING" id="1798661.A3D65_06060"/>
<organism evidence="1 2">
    <name type="scientific">Candidatus Lloydbacteria bacterium RIFCSPHIGHO2_02_FULL_50_13</name>
    <dbReference type="NCBI Taxonomy" id="1798661"/>
    <lineage>
        <taxon>Bacteria</taxon>
        <taxon>Candidatus Lloydiibacteriota</taxon>
    </lineage>
</organism>
<proteinExistence type="predicted"/>
<protein>
    <submittedName>
        <fullName evidence="1">Uncharacterized protein</fullName>
    </submittedName>
</protein>
<gene>
    <name evidence="1" type="ORF">A3D65_06060</name>
</gene>
<evidence type="ECO:0000313" key="2">
    <source>
        <dbReference type="Proteomes" id="UP000177996"/>
    </source>
</evidence>
<dbReference type="EMBL" id="MHLL01000058">
    <property type="protein sequence ID" value="OGZ07524.1"/>
    <property type="molecule type" value="Genomic_DNA"/>
</dbReference>
<dbReference type="Proteomes" id="UP000177996">
    <property type="component" value="Unassembled WGS sequence"/>
</dbReference>